<dbReference type="EMBL" id="JABTTQ020000012">
    <property type="protein sequence ID" value="KAK6145575.1"/>
    <property type="molecule type" value="Genomic_DNA"/>
</dbReference>
<sequence>MARIRPFLRVEQFNRLLSRVVNLKEYKSAIYLFKDICDLGISVDEYTMTIAINCYCLSNRVDYGFSLLGWFFKRGCVPDVFTFNTLLKGLFRENKINEAQELFRKMVREGFCQLNVVTYGIVIDGLCKAGNTAMAIELLRVMEKGSYSALKLFNEMSEKGITPDNFTYNALISGFCNLSRWREVKMLFKEMIDCNLYPDVVTFSTLVDALCKEGLMDEAEDVLHLMMERNVVPYVVSYNALMDGYCLQGRVDKARNVFYSMASKNIAPDIHSFNTLINGYCKKMKIDDAMHILREMHRKGFKPDVATYSTILQGLFRSVDVLLHWRFLTSCKLMLSKRVIDEAKDFLLKMEQASLLRMGLPTTLLFKDFWGGEYDVAAEFLEEMDAKGFSPDSSTFTLLLDSLGMRGNKILLFLKKMLPQLQNLLYGDKSMIHVEEMNKLSKLKAVVCSIGLFHAGRCSTALELFDELQVVGLKPDFHTYCNMLDGLCRNDQPERAFLLLEATEQKGEHLHIAY</sequence>
<evidence type="ECO:0000256" key="3">
    <source>
        <dbReference type="PROSITE-ProRule" id="PRU00708"/>
    </source>
</evidence>
<evidence type="ECO:0000313" key="5">
    <source>
        <dbReference type="Proteomes" id="UP001318860"/>
    </source>
</evidence>
<accession>A0ABR0WHG2</accession>
<dbReference type="Pfam" id="PF13041">
    <property type="entry name" value="PPR_2"/>
    <property type="match status" value="3"/>
</dbReference>
<feature type="repeat" description="PPR" evidence="3">
    <location>
        <begin position="115"/>
        <end position="149"/>
    </location>
</feature>
<feature type="repeat" description="PPR" evidence="3">
    <location>
        <begin position="164"/>
        <end position="198"/>
    </location>
</feature>
<keyword evidence="2" id="KW-0677">Repeat</keyword>
<dbReference type="Proteomes" id="UP001318860">
    <property type="component" value="Unassembled WGS sequence"/>
</dbReference>
<dbReference type="InterPro" id="IPR002885">
    <property type="entry name" value="PPR_rpt"/>
</dbReference>
<evidence type="ECO:0000256" key="2">
    <source>
        <dbReference type="ARBA" id="ARBA00022737"/>
    </source>
</evidence>
<evidence type="ECO:0000256" key="1">
    <source>
        <dbReference type="ARBA" id="ARBA00007626"/>
    </source>
</evidence>
<protein>
    <recommendedName>
        <fullName evidence="6">Pentatricopeptide repeat-containing protein</fullName>
    </recommendedName>
</protein>
<dbReference type="Pfam" id="PF01535">
    <property type="entry name" value="PPR"/>
    <property type="match status" value="1"/>
</dbReference>
<dbReference type="Pfam" id="PF12854">
    <property type="entry name" value="PPR_1"/>
    <property type="match status" value="1"/>
</dbReference>
<name>A0ABR0WHG2_REHGL</name>
<feature type="repeat" description="PPR" evidence="3">
    <location>
        <begin position="79"/>
        <end position="113"/>
    </location>
</feature>
<dbReference type="PANTHER" id="PTHR47938:SF35">
    <property type="entry name" value="PENTATRICOPEPTIDE REPEAT-CONTAINING PROTEIN 4, MITOCHONDRIAL-RELATED"/>
    <property type="match status" value="1"/>
</dbReference>
<evidence type="ECO:0008006" key="6">
    <source>
        <dbReference type="Google" id="ProtNLM"/>
    </source>
</evidence>
<organism evidence="4 5">
    <name type="scientific">Rehmannia glutinosa</name>
    <name type="common">Chinese foxglove</name>
    <dbReference type="NCBI Taxonomy" id="99300"/>
    <lineage>
        <taxon>Eukaryota</taxon>
        <taxon>Viridiplantae</taxon>
        <taxon>Streptophyta</taxon>
        <taxon>Embryophyta</taxon>
        <taxon>Tracheophyta</taxon>
        <taxon>Spermatophyta</taxon>
        <taxon>Magnoliopsida</taxon>
        <taxon>eudicotyledons</taxon>
        <taxon>Gunneridae</taxon>
        <taxon>Pentapetalae</taxon>
        <taxon>asterids</taxon>
        <taxon>lamiids</taxon>
        <taxon>Lamiales</taxon>
        <taxon>Orobanchaceae</taxon>
        <taxon>Rehmannieae</taxon>
        <taxon>Rehmannia</taxon>
    </lineage>
</organism>
<proteinExistence type="inferred from homology"/>
<feature type="repeat" description="PPR" evidence="3">
    <location>
        <begin position="199"/>
        <end position="233"/>
    </location>
</feature>
<comment type="caution">
    <text evidence="4">The sequence shown here is derived from an EMBL/GenBank/DDBJ whole genome shotgun (WGS) entry which is preliminary data.</text>
</comment>
<keyword evidence="5" id="KW-1185">Reference proteome</keyword>
<gene>
    <name evidence="4" type="ORF">DH2020_022395</name>
</gene>
<evidence type="ECO:0000313" key="4">
    <source>
        <dbReference type="EMBL" id="KAK6145575.1"/>
    </source>
</evidence>
<dbReference type="Gene3D" id="1.25.40.10">
    <property type="entry name" value="Tetratricopeptide repeat domain"/>
    <property type="match status" value="4"/>
</dbReference>
<feature type="repeat" description="PPR" evidence="3">
    <location>
        <begin position="476"/>
        <end position="510"/>
    </location>
</feature>
<dbReference type="NCBIfam" id="TIGR00756">
    <property type="entry name" value="PPR"/>
    <property type="match status" value="6"/>
</dbReference>
<feature type="repeat" description="PPR" evidence="3">
    <location>
        <begin position="269"/>
        <end position="303"/>
    </location>
</feature>
<dbReference type="PANTHER" id="PTHR47938">
    <property type="entry name" value="RESPIRATORY COMPLEX I CHAPERONE (CIA84), PUTATIVE (AFU_ORTHOLOGUE AFUA_2G06020)-RELATED"/>
    <property type="match status" value="1"/>
</dbReference>
<reference evidence="4 5" key="1">
    <citation type="journal article" date="2021" name="Comput. Struct. Biotechnol. J.">
        <title>De novo genome assembly of the potent medicinal plant Rehmannia glutinosa using nanopore technology.</title>
        <authorList>
            <person name="Ma L."/>
            <person name="Dong C."/>
            <person name="Song C."/>
            <person name="Wang X."/>
            <person name="Zheng X."/>
            <person name="Niu Y."/>
            <person name="Chen S."/>
            <person name="Feng W."/>
        </authorList>
    </citation>
    <scope>NUCLEOTIDE SEQUENCE [LARGE SCALE GENOMIC DNA]</scope>
    <source>
        <strain evidence="4">DH-2019</strain>
    </source>
</reference>
<feature type="repeat" description="PPR" evidence="3">
    <location>
        <begin position="44"/>
        <end position="78"/>
    </location>
</feature>
<dbReference type="InterPro" id="IPR011990">
    <property type="entry name" value="TPR-like_helical_dom_sf"/>
</dbReference>
<feature type="repeat" description="PPR" evidence="3">
    <location>
        <begin position="234"/>
        <end position="268"/>
    </location>
</feature>
<dbReference type="SUPFAM" id="SSF81901">
    <property type="entry name" value="HCP-like"/>
    <property type="match status" value="1"/>
</dbReference>
<dbReference type="PROSITE" id="PS51375">
    <property type="entry name" value="PPR"/>
    <property type="match status" value="8"/>
</dbReference>
<comment type="similarity">
    <text evidence="1">Belongs to the PPR family. P subfamily.</text>
</comment>